<evidence type="ECO:0000313" key="2">
    <source>
        <dbReference type="EMBL" id="PON82493.1"/>
    </source>
</evidence>
<sequence>MRIADRSGEFPNPSRVTRKSSGDDEPTSLVHLYQITLRHVDNEKLWWVTSNLGQSDYHISQPNTCVHATTSSASGREYIQKKATHAAARESAVLFLLSSSGHQLLKTISRNRK</sequence>
<dbReference type="OrthoDB" id="10494711at2759"/>
<proteinExistence type="predicted"/>
<evidence type="ECO:0000256" key="1">
    <source>
        <dbReference type="SAM" id="MobiDB-lite"/>
    </source>
</evidence>
<organism evidence="2 3">
    <name type="scientific">Trema orientale</name>
    <name type="common">Charcoal tree</name>
    <name type="synonym">Celtis orientalis</name>
    <dbReference type="NCBI Taxonomy" id="63057"/>
    <lineage>
        <taxon>Eukaryota</taxon>
        <taxon>Viridiplantae</taxon>
        <taxon>Streptophyta</taxon>
        <taxon>Embryophyta</taxon>
        <taxon>Tracheophyta</taxon>
        <taxon>Spermatophyta</taxon>
        <taxon>Magnoliopsida</taxon>
        <taxon>eudicotyledons</taxon>
        <taxon>Gunneridae</taxon>
        <taxon>Pentapetalae</taxon>
        <taxon>rosids</taxon>
        <taxon>fabids</taxon>
        <taxon>Rosales</taxon>
        <taxon>Cannabaceae</taxon>
        <taxon>Trema</taxon>
    </lineage>
</organism>
<reference evidence="3" key="1">
    <citation type="submission" date="2016-06" db="EMBL/GenBank/DDBJ databases">
        <title>Parallel loss of symbiosis genes in relatives of nitrogen-fixing non-legume Parasponia.</title>
        <authorList>
            <person name="Van Velzen R."/>
            <person name="Holmer R."/>
            <person name="Bu F."/>
            <person name="Rutten L."/>
            <person name="Van Zeijl A."/>
            <person name="Liu W."/>
            <person name="Santuari L."/>
            <person name="Cao Q."/>
            <person name="Sharma T."/>
            <person name="Shen D."/>
            <person name="Roswanjaya Y."/>
            <person name="Wardhani T."/>
            <person name="Kalhor M.S."/>
            <person name="Jansen J."/>
            <person name="Van den Hoogen J."/>
            <person name="Gungor B."/>
            <person name="Hartog M."/>
            <person name="Hontelez J."/>
            <person name="Verver J."/>
            <person name="Yang W.-C."/>
            <person name="Schijlen E."/>
            <person name="Repin R."/>
            <person name="Schilthuizen M."/>
            <person name="Schranz E."/>
            <person name="Heidstra R."/>
            <person name="Miyata K."/>
            <person name="Fedorova E."/>
            <person name="Kohlen W."/>
            <person name="Bisseling T."/>
            <person name="Smit S."/>
            <person name="Geurts R."/>
        </authorList>
    </citation>
    <scope>NUCLEOTIDE SEQUENCE [LARGE SCALE GENOMIC DNA]</scope>
    <source>
        <strain evidence="3">cv. RG33-2</strain>
    </source>
</reference>
<dbReference type="Proteomes" id="UP000237000">
    <property type="component" value="Unassembled WGS sequence"/>
</dbReference>
<keyword evidence="3" id="KW-1185">Reference proteome</keyword>
<dbReference type="EMBL" id="JXTC01000194">
    <property type="protein sequence ID" value="PON82493.1"/>
    <property type="molecule type" value="Genomic_DNA"/>
</dbReference>
<dbReference type="InParanoid" id="A0A2P5EAC1"/>
<accession>A0A2P5EAC1</accession>
<comment type="caution">
    <text evidence="2">The sequence shown here is derived from an EMBL/GenBank/DDBJ whole genome shotgun (WGS) entry which is preliminary data.</text>
</comment>
<feature type="region of interest" description="Disordered" evidence="1">
    <location>
        <begin position="1"/>
        <end position="25"/>
    </location>
</feature>
<dbReference type="AlphaFoldDB" id="A0A2P5EAC1"/>
<protein>
    <submittedName>
        <fullName evidence="2">Uncharacterized protein</fullName>
    </submittedName>
</protein>
<name>A0A2P5EAC1_TREOI</name>
<gene>
    <name evidence="2" type="ORF">TorRG33x02_217380</name>
</gene>
<evidence type="ECO:0000313" key="3">
    <source>
        <dbReference type="Proteomes" id="UP000237000"/>
    </source>
</evidence>